<comment type="caution">
    <text evidence="5">The sequence shown here is derived from an EMBL/GenBank/DDBJ whole genome shotgun (WGS) entry which is preliminary data.</text>
</comment>
<dbReference type="HOGENOM" id="CLU_009665_14_2_1"/>
<dbReference type="GO" id="GO:0016709">
    <property type="term" value="F:oxidoreductase activity, acting on paired donors, with incorporation or reduction of molecular oxygen, NAD(P)H as one donor, and incorporation of one atom of oxygen"/>
    <property type="evidence" value="ECO:0007669"/>
    <property type="project" value="UniProtKB-ARBA"/>
</dbReference>
<dbReference type="GeneID" id="19198103"/>
<gene>
    <name evidence="5" type="ORF">A1O5_13420</name>
</gene>
<dbReference type="SUPFAM" id="SSF51905">
    <property type="entry name" value="FAD/NAD(P)-binding domain"/>
    <property type="match status" value="1"/>
</dbReference>
<name>W9W463_9EURO</name>
<dbReference type="Gene3D" id="3.40.30.120">
    <property type="match status" value="1"/>
</dbReference>
<dbReference type="Pfam" id="PF21274">
    <property type="entry name" value="Rng_hyd_C"/>
    <property type="match status" value="1"/>
</dbReference>
<keyword evidence="1" id="KW-0285">Flavoprotein</keyword>
<dbReference type="PANTHER" id="PTHR43004:SF21">
    <property type="entry name" value="FAD-BINDING DOMAIN-CONTAINING PROTEIN-RELATED"/>
    <property type="match status" value="1"/>
</dbReference>
<dbReference type="Pfam" id="PF01494">
    <property type="entry name" value="FAD_binding_3"/>
    <property type="match status" value="1"/>
</dbReference>
<keyword evidence="6" id="KW-1185">Reference proteome</keyword>
<evidence type="ECO:0000313" key="5">
    <source>
        <dbReference type="EMBL" id="EXJ53349.1"/>
    </source>
</evidence>
<keyword evidence="2" id="KW-0274">FAD</keyword>
<dbReference type="InterPro" id="IPR036188">
    <property type="entry name" value="FAD/NAD-bd_sf"/>
</dbReference>
<feature type="domain" description="FAD-binding" evidence="4">
    <location>
        <begin position="22"/>
        <end position="390"/>
    </location>
</feature>
<dbReference type="AlphaFoldDB" id="W9W463"/>
<dbReference type="eggNOG" id="KOG3855">
    <property type="taxonomic scope" value="Eukaryota"/>
</dbReference>
<evidence type="ECO:0000259" key="4">
    <source>
        <dbReference type="Pfam" id="PF01494"/>
    </source>
</evidence>
<dbReference type="OrthoDB" id="2096480at2759"/>
<dbReference type="RefSeq" id="XP_007752176.1">
    <property type="nucleotide sequence ID" value="XM_007753986.1"/>
</dbReference>
<dbReference type="NCBIfam" id="NF004780">
    <property type="entry name" value="PRK06126.1"/>
    <property type="match status" value="1"/>
</dbReference>
<protein>
    <recommendedName>
        <fullName evidence="4">FAD-binding domain-containing protein</fullName>
    </recommendedName>
</protein>
<dbReference type="STRING" id="1182543.W9W463"/>
<accession>W9W463</accession>
<sequence>MAQSNGTNGTTQQESHILPKGTVLIAGGGPVGLILARVLSYYGVKSVLFERNKTTTSWPKMDLTNGRSMELFRKLGLADDLRRQGVLPNIDQPVLVSSGLSSKEAITRWDLPGVERFRQRIQENNDGTLPLEPYQRLSQAVFEKWLKAICDQDPLIDLRYGWKVESVQEQEDHIKTTVTNADTGKSSVYVSDYLAGCDGASSRVRRSLGFPLDGGPVPTCVLLVHFKSRDLTRLHKQGQFWHIFLLAEHGGFGGAIISQDEVDTWTTHLFLPLDVEPEKIESHEAVYRVLGGIHGKYPIEIDQILVRSTWQPHIAVARNWSSPSQRVHVAGDAAHQNIPTGGYGMNTGIGDAFDLGWKLAAVINGQAGSDLLKSYELERRPVALQNVERSGVHFQVHDQLREILSGGDPNRVDEDTEEGRQLRATIHEHYQRNSGENKDFGIEMGYRYESPVIIPDKDAEQPIWTPAQYTPTSWPGGRPPHIFLSDGTPIFDKLGKDWTLLVFDENCGQEFVGEAAISLSIPLKVVSLNGEELAKTLYEKALVLIRPDQHVAWRTDKVHSMQEAEKMLNVVTGRVRTNLKVGEEAALAEAPRVAFTSTKEMITQVGDFKLEKMGALQM</sequence>
<dbReference type="InterPro" id="IPR050641">
    <property type="entry name" value="RIFMO-like"/>
</dbReference>
<reference evidence="5 6" key="1">
    <citation type="submission" date="2013-03" db="EMBL/GenBank/DDBJ databases">
        <title>The Genome Sequence of Cladophialophora psammophila CBS 110553.</title>
        <authorList>
            <consortium name="The Broad Institute Genomics Platform"/>
            <person name="Cuomo C."/>
            <person name="de Hoog S."/>
            <person name="Gorbushina A."/>
            <person name="Walker B."/>
            <person name="Young S.K."/>
            <person name="Zeng Q."/>
            <person name="Gargeya S."/>
            <person name="Fitzgerald M."/>
            <person name="Haas B."/>
            <person name="Abouelleil A."/>
            <person name="Allen A.W."/>
            <person name="Alvarado L."/>
            <person name="Arachchi H.M."/>
            <person name="Berlin A.M."/>
            <person name="Chapman S.B."/>
            <person name="Gainer-Dewar J."/>
            <person name="Goldberg J."/>
            <person name="Griggs A."/>
            <person name="Gujja S."/>
            <person name="Hansen M."/>
            <person name="Howarth C."/>
            <person name="Imamovic A."/>
            <person name="Ireland A."/>
            <person name="Larimer J."/>
            <person name="McCowan C."/>
            <person name="Murphy C."/>
            <person name="Pearson M."/>
            <person name="Poon T.W."/>
            <person name="Priest M."/>
            <person name="Roberts A."/>
            <person name="Saif S."/>
            <person name="Shea T."/>
            <person name="Sisk P."/>
            <person name="Sykes S."/>
            <person name="Wortman J."/>
            <person name="Nusbaum C."/>
            <person name="Birren B."/>
        </authorList>
    </citation>
    <scope>NUCLEOTIDE SEQUENCE [LARGE SCALE GENOMIC DNA]</scope>
    <source>
        <strain evidence="5 6">CBS 110553</strain>
    </source>
</reference>
<dbReference type="Gene3D" id="3.50.50.60">
    <property type="entry name" value="FAD/NAD(P)-binding domain"/>
    <property type="match status" value="1"/>
</dbReference>
<dbReference type="EMBL" id="AMGX01000055">
    <property type="protein sequence ID" value="EXJ53349.1"/>
    <property type="molecule type" value="Genomic_DNA"/>
</dbReference>
<dbReference type="Gene3D" id="3.30.9.10">
    <property type="entry name" value="D-Amino Acid Oxidase, subunit A, domain 2"/>
    <property type="match status" value="1"/>
</dbReference>
<dbReference type="Proteomes" id="UP000019471">
    <property type="component" value="Unassembled WGS sequence"/>
</dbReference>
<evidence type="ECO:0000256" key="1">
    <source>
        <dbReference type="ARBA" id="ARBA00022630"/>
    </source>
</evidence>
<organism evidence="5 6">
    <name type="scientific">Cladophialophora psammophila CBS 110553</name>
    <dbReference type="NCBI Taxonomy" id="1182543"/>
    <lineage>
        <taxon>Eukaryota</taxon>
        <taxon>Fungi</taxon>
        <taxon>Dikarya</taxon>
        <taxon>Ascomycota</taxon>
        <taxon>Pezizomycotina</taxon>
        <taxon>Eurotiomycetes</taxon>
        <taxon>Chaetothyriomycetidae</taxon>
        <taxon>Chaetothyriales</taxon>
        <taxon>Herpotrichiellaceae</taxon>
        <taxon>Cladophialophora</taxon>
    </lineage>
</organism>
<dbReference type="PRINTS" id="PR00420">
    <property type="entry name" value="RNGMNOXGNASE"/>
</dbReference>
<evidence type="ECO:0000256" key="2">
    <source>
        <dbReference type="ARBA" id="ARBA00022827"/>
    </source>
</evidence>
<dbReference type="PANTHER" id="PTHR43004">
    <property type="entry name" value="TRK SYSTEM POTASSIUM UPTAKE PROTEIN"/>
    <property type="match status" value="1"/>
</dbReference>
<evidence type="ECO:0000256" key="3">
    <source>
        <dbReference type="ARBA" id="ARBA00023002"/>
    </source>
</evidence>
<evidence type="ECO:0000313" key="6">
    <source>
        <dbReference type="Proteomes" id="UP000019471"/>
    </source>
</evidence>
<dbReference type="GO" id="GO:0071949">
    <property type="term" value="F:FAD binding"/>
    <property type="evidence" value="ECO:0007669"/>
    <property type="project" value="InterPro"/>
</dbReference>
<dbReference type="InterPro" id="IPR002938">
    <property type="entry name" value="FAD-bd"/>
</dbReference>
<proteinExistence type="predicted"/>
<keyword evidence="3" id="KW-0560">Oxidoreductase</keyword>